<feature type="transmembrane region" description="Helical" evidence="1">
    <location>
        <begin position="31"/>
        <end position="51"/>
    </location>
</feature>
<keyword evidence="1" id="KW-0472">Membrane</keyword>
<sequence>MSAWLVGWAFGEIQAATELLNPSENSPSLFMAAWITGWTLGGIYVVSTIIWQLAGREIITLDSTTFEHRLEALGLGWSRRYALAEIKHLRVTEYARASFANQSAWAPPLIGSGHGPLAFDYGAKTLRIGSALEEAEARLLLAQLEARLPRRLDED</sequence>
<keyword evidence="1" id="KW-0812">Transmembrane</keyword>
<protein>
    <recommendedName>
        <fullName evidence="4">PH domain-containing protein</fullName>
    </recommendedName>
</protein>
<comment type="caution">
    <text evidence="2">The sequence shown here is derived from an EMBL/GenBank/DDBJ whole genome shotgun (WGS) entry which is preliminary data.</text>
</comment>
<keyword evidence="3" id="KW-1185">Reference proteome</keyword>
<evidence type="ECO:0000313" key="2">
    <source>
        <dbReference type="EMBL" id="MBC3930438.1"/>
    </source>
</evidence>
<dbReference type="EMBL" id="JACOGD010000001">
    <property type="protein sequence ID" value="MBC3930438.1"/>
    <property type="molecule type" value="Genomic_DNA"/>
</dbReference>
<reference evidence="2 3" key="1">
    <citation type="submission" date="2020-08" db="EMBL/GenBank/DDBJ databases">
        <title>Novel species isolated from subtropical streams in China.</title>
        <authorList>
            <person name="Lu H."/>
        </authorList>
    </citation>
    <scope>NUCLEOTIDE SEQUENCE [LARGE SCALE GENOMIC DNA]</scope>
    <source>
        <strain evidence="2 3">CY22W</strain>
    </source>
</reference>
<proteinExistence type="predicted"/>
<accession>A0ABR7A0J1</accession>
<gene>
    <name evidence="2" type="ORF">H8K43_02040</name>
</gene>
<organism evidence="2 3">
    <name type="scientific">Undibacterium curvum</name>
    <dbReference type="NCBI Taxonomy" id="2762294"/>
    <lineage>
        <taxon>Bacteria</taxon>
        <taxon>Pseudomonadati</taxon>
        <taxon>Pseudomonadota</taxon>
        <taxon>Betaproteobacteria</taxon>
        <taxon>Burkholderiales</taxon>
        <taxon>Oxalobacteraceae</taxon>
        <taxon>Undibacterium</taxon>
    </lineage>
</organism>
<dbReference type="RefSeq" id="WP_186902313.1">
    <property type="nucleotide sequence ID" value="NZ_JACOGD010000001.1"/>
</dbReference>
<evidence type="ECO:0008006" key="4">
    <source>
        <dbReference type="Google" id="ProtNLM"/>
    </source>
</evidence>
<evidence type="ECO:0000313" key="3">
    <source>
        <dbReference type="Proteomes" id="UP000654304"/>
    </source>
</evidence>
<evidence type="ECO:0000256" key="1">
    <source>
        <dbReference type="SAM" id="Phobius"/>
    </source>
</evidence>
<name>A0ABR7A0J1_9BURK</name>
<keyword evidence="1" id="KW-1133">Transmembrane helix</keyword>
<dbReference type="Proteomes" id="UP000654304">
    <property type="component" value="Unassembled WGS sequence"/>
</dbReference>